<dbReference type="AlphaFoldDB" id="A0A645C3N6"/>
<dbReference type="Gene3D" id="3.30.70.790">
    <property type="entry name" value="UreE, C-terminal domain"/>
    <property type="match status" value="1"/>
</dbReference>
<dbReference type="SUPFAM" id="SSF54913">
    <property type="entry name" value="GlnB-like"/>
    <property type="match status" value="1"/>
</dbReference>
<accession>A0A645C3N6</accession>
<proteinExistence type="predicted"/>
<dbReference type="InterPro" id="IPR011322">
    <property type="entry name" value="N-reg_PII-like_a/b"/>
</dbReference>
<reference evidence="2" key="1">
    <citation type="submission" date="2019-08" db="EMBL/GenBank/DDBJ databases">
        <authorList>
            <person name="Kucharzyk K."/>
            <person name="Murdoch R.W."/>
            <person name="Higgins S."/>
            <person name="Loffler F."/>
        </authorList>
    </citation>
    <scope>NUCLEOTIDE SEQUENCE</scope>
</reference>
<name>A0A645C3N6_9ZZZZ</name>
<comment type="caution">
    <text evidence="2">The sequence shown here is derived from an EMBL/GenBank/DDBJ whole genome shotgun (WGS) entry which is preliminary data.</text>
</comment>
<feature type="domain" description="DUF2007" evidence="1">
    <location>
        <begin position="4"/>
        <end position="68"/>
    </location>
</feature>
<organism evidence="2">
    <name type="scientific">bioreactor metagenome</name>
    <dbReference type="NCBI Taxonomy" id="1076179"/>
    <lineage>
        <taxon>unclassified sequences</taxon>
        <taxon>metagenomes</taxon>
        <taxon>ecological metagenomes</taxon>
    </lineage>
</organism>
<dbReference type="EMBL" id="VSSQ01024564">
    <property type="protein sequence ID" value="MPM72155.1"/>
    <property type="molecule type" value="Genomic_DNA"/>
</dbReference>
<sequence length="76" mass="8632">MDKWITILTSAYPQDILIPRSNLEANGIQTFLKDEFYNAVINIYPTSNVKLQVPEEQYDAAAEILTAAGYEILPRK</sequence>
<dbReference type="InterPro" id="IPR018551">
    <property type="entry name" value="DUF2007"/>
</dbReference>
<gene>
    <name evidence="2" type="ORF">SDC9_119128</name>
</gene>
<evidence type="ECO:0000259" key="1">
    <source>
        <dbReference type="Pfam" id="PF09413"/>
    </source>
</evidence>
<protein>
    <recommendedName>
        <fullName evidence="1">DUF2007 domain-containing protein</fullName>
    </recommendedName>
</protein>
<dbReference type="Pfam" id="PF09413">
    <property type="entry name" value="DUF2007"/>
    <property type="match status" value="1"/>
</dbReference>
<evidence type="ECO:0000313" key="2">
    <source>
        <dbReference type="EMBL" id="MPM72155.1"/>
    </source>
</evidence>